<keyword evidence="6" id="KW-0408">Iron</keyword>
<dbReference type="OrthoDB" id="9803707at2"/>
<feature type="domain" description="Nitrite/Sulfite reductase ferredoxin-like" evidence="9">
    <location>
        <begin position="63"/>
        <end position="125"/>
    </location>
</feature>
<evidence type="ECO:0000256" key="3">
    <source>
        <dbReference type="ARBA" id="ARBA00022617"/>
    </source>
</evidence>
<organism evidence="10 11">
    <name type="scientific">Melghirimyces thermohalophilus</name>
    <dbReference type="NCBI Taxonomy" id="1236220"/>
    <lineage>
        <taxon>Bacteria</taxon>
        <taxon>Bacillati</taxon>
        <taxon>Bacillota</taxon>
        <taxon>Bacilli</taxon>
        <taxon>Bacillales</taxon>
        <taxon>Thermoactinomycetaceae</taxon>
        <taxon>Melghirimyces</taxon>
    </lineage>
</organism>
<keyword evidence="11" id="KW-1185">Reference proteome</keyword>
<dbReference type="GO" id="GO:0016491">
    <property type="term" value="F:oxidoreductase activity"/>
    <property type="evidence" value="ECO:0007669"/>
    <property type="project" value="UniProtKB-KW"/>
</dbReference>
<feature type="domain" description="Nitrite/sulphite reductase 4Fe-4S" evidence="8">
    <location>
        <begin position="135"/>
        <end position="289"/>
    </location>
</feature>
<dbReference type="RefSeq" id="WP_091569854.1">
    <property type="nucleotide sequence ID" value="NZ_FMZA01000010.1"/>
</dbReference>
<dbReference type="Gene3D" id="3.90.480.20">
    <property type="match status" value="1"/>
</dbReference>
<dbReference type="Pfam" id="PF03460">
    <property type="entry name" value="NIR_SIR_ferr"/>
    <property type="match status" value="2"/>
</dbReference>
<evidence type="ECO:0000259" key="8">
    <source>
        <dbReference type="Pfam" id="PF01077"/>
    </source>
</evidence>
<dbReference type="Gene3D" id="3.30.413.10">
    <property type="entry name" value="Sulfite Reductase Hemoprotein, domain 1"/>
    <property type="match status" value="2"/>
</dbReference>
<sequence>MAYEKHWANNDKINATEKQKLKMDGLEIFQKIPEYARSGFASIPKEEWPMFKWAGLYLQRPREEGYFMMRVCIPSGILNYDQVVTLAGIARDYGRGIYDITTRQAVQFHWLRIEDIPDIFERLKRVGLSTAGACGDITRNIVGNPLAGIDPDELLDTTPIVREVYETFQHNPDFSNLPRKYKVSISANQKNASNAEINCVAFTPAVKTIDGEEVKGFHVKVGGGLSSRPYLAETLDLFIRPEEVKKVTVAITTIFRDYGYREKRTRNRLKFLIADWGPERFKEKVLEYTGPLPTKGTDMLTDWNAGYFYGVHPQKQEGLNYIGLNVPMGRLTADEVLELARVSNKYGNGEIRNCSSQNLVIPHVPDDQVETLLQEEIFKRISVDPPKFIGYAVSCTGIEYCNLALVETKERMRKIAEFLDKQVEVDVPVRIHMVGCPNSCGQRQIADIGLQGIKMKSKETKELVDAFEIHVGGTLKQGGEFNRKLKGKIDSQHLPAVLKQFLLHFKEQKQPEESFHSFVHRVGVDKLQQVLDEILERTLPKVAS</sequence>
<keyword evidence="3" id="KW-0349">Heme</keyword>
<dbReference type="GO" id="GO:0046872">
    <property type="term" value="F:metal ion binding"/>
    <property type="evidence" value="ECO:0007669"/>
    <property type="project" value="UniProtKB-KW"/>
</dbReference>
<gene>
    <name evidence="10" type="ORF">SAMN04488112_11033</name>
</gene>
<evidence type="ECO:0000256" key="4">
    <source>
        <dbReference type="ARBA" id="ARBA00022723"/>
    </source>
</evidence>
<keyword evidence="2" id="KW-0004">4Fe-4S</keyword>
<dbReference type="PRINTS" id="PR00397">
    <property type="entry name" value="SIROHAEM"/>
</dbReference>
<dbReference type="PANTHER" id="PTHR32439:SF0">
    <property type="entry name" value="FERREDOXIN--NITRITE REDUCTASE, CHLOROPLASTIC"/>
    <property type="match status" value="1"/>
</dbReference>
<evidence type="ECO:0000256" key="6">
    <source>
        <dbReference type="ARBA" id="ARBA00023004"/>
    </source>
</evidence>
<keyword evidence="7" id="KW-0411">Iron-sulfur</keyword>
<evidence type="ECO:0000256" key="5">
    <source>
        <dbReference type="ARBA" id="ARBA00023002"/>
    </source>
</evidence>
<dbReference type="InterPro" id="IPR045854">
    <property type="entry name" value="NO2/SO3_Rdtase_4Fe4S_sf"/>
</dbReference>
<dbReference type="STRING" id="1236220.SAMN04488112_11033"/>
<dbReference type="GO" id="GO:0020037">
    <property type="term" value="F:heme binding"/>
    <property type="evidence" value="ECO:0007669"/>
    <property type="project" value="InterPro"/>
</dbReference>
<dbReference type="PROSITE" id="PS00365">
    <property type="entry name" value="NIR_SIR"/>
    <property type="match status" value="1"/>
</dbReference>
<keyword evidence="5" id="KW-0560">Oxidoreductase</keyword>
<comment type="similarity">
    <text evidence="1">Belongs to the nitrite and sulfite reductase 4Fe-4S domain family.</text>
</comment>
<reference evidence="10 11" key="1">
    <citation type="submission" date="2016-10" db="EMBL/GenBank/DDBJ databases">
        <authorList>
            <person name="de Groot N.N."/>
        </authorList>
    </citation>
    <scope>NUCLEOTIDE SEQUENCE [LARGE SCALE GENOMIC DNA]</scope>
    <source>
        <strain evidence="10 11">DSM 45514</strain>
    </source>
</reference>
<evidence type="ECO:0000256" key="1">
    <source>
        <dbReference type="ARBA" id="ARBA00010429"/>
    </source>
</evidence>
<keyword evidence="4" id="KW-0479">Metal-binding</keyword>
<accession>A0A1G6MKF8</accession>
<protein>
    <submittedName>
        <fullName evidence="10">Ferredoxin-nitrite reductase</fullName>
    </submittedName>
</protein>
<evidence type="ECO:0000313" key="10">
    <source>
        <dbReference type="EMBL" id="SDC56098.1"/>
    </source>
</evidence>
<evidence type="ECO:0000313" key="11">
    <source>
        <dbReference type="Proteomes" id="UP000199387"/>
    </source>
</evidence>
<feature type="domain" description="Nitrite/Sulfite reductase ferredoxin-like" evidence="9">
    <location>
        <begin position="312"/>
        <end position="375"/>
    </location>
</feature>
<dbReference type="InterPro" id="IPR051329">
    <property type="entry name" value="NIR_SIR_4Fe-4S"/>
</dbReference>
<name>A0A1G6MKF8_9BACL</name>
<evidence type="ECO:0000259" key="9">
    <source>
        <dbReference type="Pfam" id="PF03460"/>
    </source>
</evidence>
<dbReference type="EMBL" id="FMZA01000010">
    <property type="protein sequence ID" value="SDC56098.1"/>
    <property type="molecule type" value="Genomic_DNA"/>
</dbReference>
<proteinExistence type="inferred from homology"/>
<feature type="domain" description="Nitrite/sulphite reductase 4Fe-4S" evidence="8">
    <location>
        <begin position="393"/>
        <end position="536"/>
    </location>
</feature>
<dbReference type="InterPro" id="IPR005117">
    <property type="entry name" value="NiRdtase/SiRdtase_haem-b_fer"/>
</dbReference>
<dbReference type="GO" id="GO:0051539">
    <property type="term" value="F:4 iron, 4 sulfur cluster binding"/>
    <property type="evidence" value="ECO:0007669"/>
    <property type="project" value="UniProtKB-KW"/>
</dbReference>
<dbReference type="InterPro" id="IPR036136">
    <property type="entry name" value="Nit/Sulf_reduc_fer-like_dom_sf"/>
</dbReference>
<dbReference type="SUPFAM" id="SSF56014">
    <property type="entry name" value="Nitrite and sulphite reductase 4Fe-4S domain-like"/>
    <property type="match status" value="2"/>
</dbReference>
<dbReference type="AlphaFoldDB" id="A0A1G6MKF8"/>
<dbReference type="InterPro" id="IPR006067">
    <property type="entry name" value="NO2/SO3_Rdtase_4Fe4S_dom"/>
</dbReference>
<evidence type="ECO:0000256" key="2">
    <source>
        <dbReference type="ARBA" id="ARBA00022485"/>
    </source>
</evidence>
<dbReference type="Proteomes" id="UP000199387">
    <property type="component" value="Unassembled WGS sequence"/>
</dbReference>
<evidence type="ECO:0000256" key="7">
    <source>
        <dbReference type="ARBA" id="ARBA00023014"/>
    </source>
</evidence>
<dbReference type="Pfam" id="PF01077">
    <property type="entry name" value="NIR_SIR"/>
    <property type="match status" value="2"/>
</dbReference>
<dbReference type="PANTHER" id="PTHR32439">
    <property type="entry name" value="FERREDOXIN--NITRITE REDUCTASE, CHLOROPLASTIC"/>
    <property type="match status" value="1"/>
</dbReference>
<dbReference type="SUPFAM" id="SSF55124">
    <property type="entry name" value="Nitrite/Sulfite reductase N-terminal domain-like"/>
    <property type="match status" value="2"/>
</dbReference>
<dbReference type="InterPro" id="IPR006066">
    <property type="entry name" value="NO2/SO3_Rdtase_FeS/sirohaem_BS"/>
</dbReference>